<dbReference type="Pfam" id="PF01613">
    <property type="entry name" value="Flavin_Reduct"/>
    <property type="match status" value="1"/>
</dbReference>
<reference evidence="3 4" key="1">
    <citation type="submission" date="2019-06" db="EMBL/GenBank/DDBJ databases">
        <title>Sequencing the genomes of 1000 actinobacteria strains.</title>
        <authorList>
            <person name="Klenk H.-P."/>
        </authorList>
    </citation>
    <scope>NUCLEOTIDE SEQUENCE [LARGE SCALE GENOMIC DNA]</scope>
    <source>
        <strain evidence="3 4">DSM 45671</strain>
    </source>
</reference>
<feature type="domain" description="Flavin reductase like" evidence="2">
    <location>
        <begin position="45"/>
        <end position="190"/>
    </location>
</feature>
<evidence type="ECO:0000313" key="4">
    <source>
        <dbReference type="Proteomes" id="UP000321261"/>
    </source>
</evidence>
<sequence length="197" mass="20743">MQRSEKFRLRLCARSHQTRDMPTTSRVDLPGDCDPALRQAYVTAMARTAAAVTVVTTDGAAGRFGQTVSAATSVTADPPTLLVCLYRATAAAEALLANGCFAVNVLGPAHRAVSDVFAGRGAVGERYAFDGSWRTARTGSPVLPDVPAAFDCVLSHPLIVGTHVVCVGRVVAATSSAVEGLTYRDRGYGRHLPEPRS</sequence>
<dbReference type="AlphaFoldDB" id="A0A561SXC5"/>
<dbReference type="Proteomes" id="UP000321261">
    <property type="component" value="Unassembled WGS sequence"/>
</dbReference>
<gene>
    <name evidence="3" type="ORF">FHX44_115453</name>
</gene>
<dbReference type="GO" id="GO:0010181">
    <property type="term" value="F:FMN binding"/>
    <property type="evidence" value="ECO:0007669"/>
    <property type="project" value="InterPro"/>
</dbReference>
<dbReference type="InterPro" id="IPR002563">
    <property type="entry name" value="Flavin_Rdtase-like_dom"/>
</dbReference>
<dbReference type="InterPro" id="IPR012349">
    <property type="entry name" value="Split_barrel_FMN-bd"/>
</dbReference>
<keyword evidence="1" id="KW-0560">Oxidoreductase</keyword>
<organism evidence="3 4">
    <name type="scientific">Pseudonocardia hierapolitana</name>
    <dbReference type="NCBI Taxonomy" id="1128676"/>
    <lineage>
        <taxon>Bacteria</taxon>
        <taxon>Bacillati</taxon>
        <taxon>Actinomycetota</taxon>
        <taxon>Actinomycetes</taxon>
        <taxon>Pseudonocardiales</taxon>
        <taxon>Pseudonocardiaceae</taxon>
        <taxon>Pseudonocardia</taxon>
    </lineage>
</organism>
<dbReference type="Gene3D" id="2.30.110.10">
    <property type="entry name" value="Electron Transport, Fmn-binding Protein, Chain A"/>
    <property type="match status" value="1"/>
</dbReference>
<evidence type="ECO:0000256" key="1">
    <source>
        <dbReference type="ARBA" id="ARBA00023002"/>
    </source>
</evidence>
<comment type="caution">
    <text evidence="3">The sequence shown here is derived from an EMBL/GenBank/DDBJ whole genome shotgun (WGS) entry which is preliminary data.</text>
</comment>
<protein>
    <submittedName>
        <fullName evidence="3">Flavin reductase</fullName>
    </submittedName>
</protein>
<evidence type="ECO:0000259" key="2">
    <source>
        <dbReference type="SMART" id="SM00903"/>
    </source>
</evidence>
<dbReference type="PANTHER" id="PTHR30466">
    <property type="entry name" value="FLAVIN REDUCTASE"/>
    <property type="match status" value="1"/>
</dbReference>
<dbReference type="GO" id="GO:0006208">
    <property type="term" value="P:pyrimidine nucleobase catabolic process"/>
    <property type="evidence" value="ECO:0007669"/>
    <property type="project" value="TreeGrafter"/>
</dbReference>
<dbReference type="SMART" id="SM00903">
    <property type="entry name" value="Flavin_Reduct"/>
    <property type="match status" value="1"/>
</dbReference>
<name>A0A561SXC5_9PSEU</name>
<dbReference type="InterPro" id="IPR050268">
    <property type="entry name" value="NADH-dep_flavin_reductase"/>
</dbReference>
<dbReference type="SUPFAM" id="SSF50475">
    <property type="entry name" value="FMN-binding split barrel"/>
    <property type="match status" value="1"/>
</dbReference>
<proteinExistence type="predicted"/>
<dbReference type="EMBL" id="VIWU01000001">
    <property type="protein sequence ID" value="TWF79520.1"/>
    <property type="molecule type" value="Genomic_DNA"/>
</dbReference>
<evidence type="ECO:0000313" key="3">
    <source>
        <dbReference type="EMBL" id="TWF79520.1"/>
    </source>
</evidence>
<keyword evidence="4" id="KW-1185">Reference proteome</keyword>
<dbReference type="PANTHER" id="PTHR30466:SF1">
    <property type="entry name" value="FMN REDUCTASE (NADH) RUTF"/>
    <property type="match status" value="1"/>
</dbReference>
<dbReference type="GO" id="GO:0042602">
    <property type="term" value="F:riboflavin reductase (NADPH) activity"/>
    <property type="evidence" value="ECO:0007669"/>
    <property type="project" value="TreeGrafter"/>
</dbReference>
<accession>A0A561SXC5</accession>